<feature type="region of interest" description="Disordered" evidence="1">
    <location>
        <begin position="55"/>
        <end position="103"/>
    </location>
</feature>
<dbReference type="EMBL" id="JBBNAF010000008">
    <property type="protein sequence ID" value="KAK9121462.1"/>
    <property type="molecule type" value="Genomic_DNA"/>
</dbReference>
<gene>
    <name evidence="2" type="ORF">Syun_019079</name>
</gene>
<sequence length="133" mass="14448">MSWPRGTEYTDIAFSKGVISVHCHMDMTHRGTQIAPFEKALSVYWTFFLTQTKPRESLRPATGRDEDQKLSTSSVEGGDGGDGAERRGGATTAEQGVGRAATGCHADKTQLRQGCAELRQGCTELRQGSAELR</sequence>
<dbReference type="Proteomes" id="UP001420932">
    <property type="component" value="Unassembled WGS sequence"/>
</dbReference>
<reference evidence="2 3" key="1">
    <citation type="submission" date="2024-01" db="EMBL/GenBank/DDBJ databases">
        <title>Genome assemblies of Stephania.</title>
        <authorList>
            <person name="Yang L."/>
        </authorList>
    </citation>
    <scope>NUCLEOTIDE SEQUENCE [LARGE SCALE GENOMIC DNA]</scope>
    <source>
        <strain evidence="2">YNDBR</strain>
        <tissue evidence="2">Leaf</tissue>
    </source>
</reference>
<comment type="caution">
    <text evidence="2">The sequence shown here is derived from an EMBL/GenBank/DDBJ whole genome shotgun (WGS) entry which is preliminary data.</text>
</comment>
<organism evidence="2 3">
    <name type="scientific">Stephania yunnanensis</name>
    <dbReference type="NCBI Taxonomy" id="152371"/>
    <lineage>
        <taxon>Eukaryota</taxon>
        <taxon>Viridiplantae</taxon>
        <taxon>Streptophyta</taxon>
        <taxon>Embryophyta</taxon>
        <taxon>Tracheophyta</taxon>
        <taxon>Spermatophyta</taxon>
        <taxon>Magnoliopsida</taxon>
        <taxon>Ranunculales</taxon>
        <taxon>Menispermaceae</taxon>
        <taxon>Menispermoideae</taxon>
        <taxon>Cissampelideae</taxon>
        <taxon>Stephania</taxon>
    </lineage>
</organism>
<name>A0AAP0NVK9_9MAGN</name>
<accession>A0AAP0NVK9</accession>
<evidence type="ECO:0000256" key="1">
    <source>
        <dbReference type="SAM" id="MobiDB-lite"/>
    </source>
</evidence>
<protein>
    <submittedName>
        <fullName evidence="2">Uncharacterized protein</fullName>
    </submittedName>
</protein>
<evidence type="ECO:0000313" key="2">
    <source>
        <dbReference type="EMBL" id="KAK9121462.1"/>
    </source>
</evidence>
<keyword evidence="3" id="KW-1185">Reference proteome</keyword>
<dbReference type="AlphaFoldDB" id="A0AAP0NVK9"/>
<evidence type="ECO:0000313" key="3">
    <source>
        <dbReference type="Proteomes" id="UP001420932"/>
    </source>
</evidence>
<feature type="compositionally biased region" description="Basic and acidic residues" evidence="1">
    <location>
        <begin position="55"/>
        <end position="69"/>
    </location>
</feature>
<proteinExistence type="predicted"/>